<protein>
    <submittedName>
        <fullName evidence="1">Uncharacterized protein</fullName>
    </submittedName>
</protein>
<comment type="caution">
    <text evidence="1">The sequence shown here is derived from an EMBL/GenBank/DDBJ whole genome shotgun (WGS) entry which is preliminary data.</text>
</comment>
<name>A0ABW2NSQ7_9BACL</name>
<sequence>MNVYLTFEVEPIEKLPSDLQEPSGLAVYDGDGERKEIIVLNEGTDSEYKFTDLEKEQLSLYLDAVMTRK</sequence>
<dbReference type="EMBL" id="JBHTCP010000038">
    <property type="protein sequence ID" value="MFC7372389.1"/>
    <property type="molecule type" value="Genomic_DNA"/>
</dbReference>
<gene>
    <name evidence="1" type="ORF">ACFQPF_11955</name>
</gene>
<evidence type="ECO:0000313" key="1">
    <source>
        <dbReference type="EMBL" id="MFC7372389.1"/>
    </source>
</evidence>
<proteinExistence type="predicted"/>
<reference evidence="2" key="1">
    <citation type="journal article" date="2019" name="Int. J. Syst. Evol. Microbiol.">
        <title>The Global Catalogue of Microorganisms (GCM) 10K type strain sequencing project: providing services to taxonomists for standard genome sequencing and annotation.</title>
        <authorList>
            <consortium name="The Broad Institute Genomics Platform"/>
            <consortium name="The Broad Institute Genome Sequencing Center for Infectious Disease"/>
            <person name="Wu L."/>
            <person name="Ma J."/>
        </authorList>
    </citation>
    <scope>NUCLEOTIDE SEQUENCE [LARGE SCALE GENOMIC DNA]</scope>
    <source>
        <strain evidence="2">NBRC 106396</strain>
    </source>
</reference>
<organism evidence="1 2">
    <name type="scientific">Fictibacillus iocasae</name>
    <dbReference type="NCBI Taxonomy" id="2715437"/>
    <lineage>
        <taxon>Bacteria</taxon>
        <taxon>Bacillati</taxon>
        <taxon>Bacillota</taxon>
        <taxon>Bacilli</taxon>
        <taxon>Bacillales</taxon>
        <taxon>Fictibacillaceae</taxon>
        <taxon>Fictibacillus</taxon>
    </lineage>
</organism>
<keyword evidence="2" id="KW-1185">Reference proteome</keyword>
<dbReference type="Proteomes" id="UP001596549">
    <property type="component" value="Unassembled WGS sequence"/>
</dbReference>
<accession>A0ABW2NSQ7</accession>
<evidence type="ECO:0000313" key="2">
    <source>
        <dbReference type="Proteomes" id="UP001596549"/>
    </source>
</evidence>